<organism evidence="3 4">
    <name type="scientific">Pseudoalteromonas espejiana</name>
    <dbReference type="NCBI Taxonomy" id="28107"/>
    <lineage>
        <taxon>Bacteria</taxon>
        <taxon>Pseudomonadati</taxon>
        <taxon>Pseudomonadota</taxon>
        <taxon>Gammaproteobacteria</taxon>
        <taxon>Alteromonadales</taxon>
        <taxon>Pseudoalteromonadaceae</taxon>
        <taxon>Pseudoalteromonas</taxon>
    </lineage>
</organism>
<feature type="chain" id="PRO_5022225359" description="Lcl C-terminal domain-containing protein" evidence="1">
    <location>
        <begin position="18"/>
        <end position="551"/>
    </location>
</feature>
<reference evidence="3 4" key="1">
    <citation type="submission" date="2019-07" db="EMBL/GenBank/DDBJ databases">
        <title>Whole genome shotgun sequence of Pseudoalteromonas espejiana NBRC 102222.</title>
        <authorList>
            <person name="Hosoyama A."/>
            <person name="Uohara A."/>
            <person name="Ohji S."/>
            <person name="Ichikawa N."/>
        </authorList>
    </citation>
    <scope>NUCLEOTIDE SEQUENCE [LARGE SCALE GENOMIC DNA]</scope>
    <source>
        <strain evidence="3 4">NBRC 102222</strain>
    </source>
</reference>
<sequence>MKAFALIPLISCGLLTACGGGGGGSDDSAVETSVNAGTDLQVVEKTDFTITAQGSPTDGTFTWQRVSGPAVDGFPLDGAEQTITAPDVKADSELVLSVSYQTDNGSLVSDNLSIFITSSNQLPLAVVTQTAPDILPSVYNDTVTLSAEDSSDPDENGQIDTYQWQLVSGPDIDTTDFDSSTVSFSHPLLEANTNLVWQLTVTDDEGGEASTQYTMTLNKTDELVVAQAGDDQSVEEFEQVTLDASDSDTVTDTFSCSWQQLTGNAETLANTSQCTTTFFASDVDLDTTLSFEVTVTDTKGRTDTDSVFIDVSPKALGLINDSGLGECYNNTQRINCESDDFPEQDAELGRDSFANQLDKAGKGNLAFDYTKLNQFADEVSDDSDDFTCIRDNVTGLVWEVKSVASGTVPNTTLRDGQNHYFWDYGTTTFTDTSTANSTCPDDTSCGVQTYINEVNDLDFCGGTNWRLPTYTELLGLIDYGKQGQDVLIDEAFFPNMPDAGAIENVDLPYWTSQTAADGTSLSQAYIIDMSNGNDLAYPKENTAYVRLVRSR</sequence>
<dbReference type="EMBL" id="BJUM01000013">
    <property type="protein sequence ID" value="GEK54755.1"/>
    <property type="molecule type" value="Genomic_DNA"/>
</dbReference>
<feature type="signal peptide" evidence="1">
    <location>
        <begin position="1"/>
        <end position="17"/>
    </location>
</feature>
<keyword evidence="1" id="KW-0732">Signal</keyword>
<gene>
    <name evidence="3" type="ORF">PES01_16000</name>
</gene>
<feature type="domain" description="Lcl C-terminal" evidence="2">
    <location>
        <begin position="388"/>
        <end position="549"/>
    </location>
</feature>
<dbReference type="Proteomes" id="UP000321419">
    <property type="component" value="Unassembled WGS sequence"/>
</dbReference>
<proteinExistence type="predicted"/>
<accession>A0A510XUQ2</accession>
<name>A0A510XUQ2_9GAMM</name>
<evidence type="ECO:0000313" key="4">
    <source>
        <dbReference type="Proteomes" id="UP000321419"/>
    </source>
</evidence>
<dbReference type="InterPro" id="IPR011460">
    <property type="entry name" value="Lcl_C"/>
</dbReference>
<evidence type="ECO:0000313" key="3">
    <source>
        <dbReference type="EMBL" id="GEK54755.1"/>
    </source>
</evidence>
<dbReference type="Pfam" id="PF22352">
    <property type="entry name" value="K319L-like_PKD"/>
    <property type="match status" value="2"/>
</dbReference>
<dbReference type="RefSeq" id="WP_089346962.1">
    <property type="nucleotide sequence ID" value="NZ_BJUM01000013.1"/>
</dbReference>
<dbReference type="AlphaFoldDB" id="A0A510XUQ2"/>
<dbReference type="PANTHER" id="PTHR35812">
    <property type="entry name" value="LIPOPROTEIN"/>
    <property type="match status" value="1"/>
</dbReference>
<dbReference type="Pfam" id="PF07603">
    <property type="entry name" value="Lcl_C"/>
    <property type="match status" value="1"/>
</dbReference>
<comment type="caution">
    <text evidence="3">The sequence shown here is derived from an EMBL/GenBank/DDBJ whole genome shotgun (WGS) entry which is preliminary data.</text>
</comment>
<protein>
    <recommendedName>
        <fullName evidence="2">Lcl C-terminal domain-containing protein</fullName>
    </recommendedName>
</protein>
<dbReference type="InterPro" id="IPR013783">
    <property type="entry name" value="Ig-like_fold"/>
</dbReference>
<dbReference type="PANTHER" id="PTHR35812:SF1">
    <property type="entry name" value="LIPOPROTEIN"/>
    <property type="match status" value="1"/>
</dbReference>
<keyword evidence="4" id="KW-1185">Reference proteome</keyword>
<dbReference type="PROSITE" id="PS51257">
    <property type="entry name" value="PROKAR_LIPOPROTEIN"/>
    <property type="match status" value="1"/>
</dbReference>
<evidence type="ECO:0000256" key="1">
    <source>
        <dbReference type="SAM" id="SignalP"/>
    </source>
</evidence>
<dbReference type="Gene3D" id="2.60.40.10">
    <property type="entry name" value="Immunoglobulins"/>
    <property type="match status" value="2"/>
</dbReference>
<dbReference type="OrthoDB" id="9815730at2"/>
<evidence type="ECO:0000259" key="2">
    <source>
        <dbReference type="Pfam" id="PF07603"/>
    </source>
</evidence>